<keyword evidence="3" id="KW-0326">Glycosidase</keyword>
<dbReference type="Pfam" id="PF00232">
    <property type="entry name" value="Glyco_hydro_1"/>
    <property type="match status" value="1"/>
</dbReference>
<evidence type="ECO:0008006" key="7">
    <source>
        <dbReference type="Google" id="ProtNLM"/>
    </source>
</evidence>
<evidence type="ECO:0000256" key="3">
    <source>
        <dbReference type="ARBA" id="ARBA00023295"/>
    </source>
</evidence>
<reference evidence="5 6" key="1">
    <citation type="journal article" date="2021" name="BMC Genomics">
        <title>Datura genome reveals duplications of psychoactive alkaloid biosynthetic genes and high mutation rate following tissue culture.</title>
        <authorList>
            <person name="Rajewski A."/>
            <person name="Carter-House D."/>
            <person name="Stajich J."/>
            <person name="Litt A."/>
        </authorList>
    </citation>
    <scope>NUCLEOTIDE SEQUENCE [LARGE SCALE GENOMIC DNA]</scope>
    <source>
        <strain evidence="5">AR-01</strain>
    </source>
</reference>
<keyword evidence="2" id="KW-0378">Hydrolase</keyword>
<dbReference type="Gene3D" id="3.20.20.80">
    <property type="entry name" value="Glycosidases"/>
    <property type="match status" value="1"/>
</dbReference>
<dbReference type="PANTHER" id="PTHR10353">
    <property type="entry name" value="GLYCOSYL HYDROLASE"/>
    <property type="match status" value="1"/>
</dbReference>
<gene>
    <name evidence="5" type="ORF">HAX54_005829</name>
</gene>
<dbReference type="Proteomes" id="UP000823775">
    <property type="component" value="Unassembled WGS sequence"/>
</dbReference>
<evidence type="ECO:0000313" key="5">
    <source>
        <dbReference type="EMBL" id="MCD7468042.1"/>
    </source>
</evidence>
<keyword evidence="6" id="KW-1185">Reference proteome</keyword>
<name>A0ABS8T9G9_DATST</name>
<comment type="similarity">
    <text evidence="1 4">Belongs to the glycosyl hydrolase 1 family.</text>
</comment>
<organism evidence="5 6">
    <name type="scientific">Datura stramonium</name>
    <name type="common">Jimsonweed</name>
    <name type="synonym">Common thornapple</name>
    <dbReference type="NCBI Taxonomy" id="4076"/>
    <lineage>
        <taxon>Eukaryota</taxon>
        <taxon>Viridiplantae</taxon>
        <taxon>Streptophyta</taxon>
        <taxon>Embryophyta</taxon>
        <taxon>Tracheophyta</taxon>
        <taxon>Spermatophyta</taxon>
        <taxon>Magnoliopsida</taxon>
        <taxon>eudicotyledons</taxon>
        <taxon>Gunneridae</taxon>
        <taxon>Pentapetalae</taxon>
        <taxon>asterids</taxon>
        <taxon>lamiids</taxon>
        <taxon>Solanales</taxon>
        <taxon>Solanaceae</taxon>
        <taxon>Solanoideae</taxon>
        <taxon>Datureae</taxon>
        <taxon>Datura</taxon>
    </lineage>
</organism>
<accession>A0ABS8T9G9</accession>
<evidence type="ECO:0000256" key="4">
    <source>
        <dbReference type="RuleBase" id="RU003690"/>
    </source>
</evidence>
<dbReference type="InterPro" id="IPR017853">
    <property type="entry name" value="GH"/>
</dbReference>
<evidence type="ECO:0000256" key="2">
    <source>
        <dbReference type="ARBA" id="ARBA00022801"/>
    </source>
</evidence>
<evidence type="ECO:0000256" key="1">
    <source>
        <dbReference type="ARBA" id="ARBA00010838"/>
    </source>
</evidence>
<dbReference type="SUPFAM" id="SSF51445">
    <property type="entry name" value="(Trans)glycosidases"/>
    <property type="match status" value="1"/>
</dbReference>
<dbReference type="InterPro" id="IPR001360">
    <property type="entry name" value="Glyco_hydro_1"/>
</dbReference>
<proteinExistence type="inferred from homology"/>
<protein>
    <recommendedName>
        <fullName evidence="7">Beta-glucosidase</fullName>
    </recommendedName>
</protein>
<sequence>MISTLGWFTSPLIFGDYPVTMKRRVEARMPTFTMQQSKQVKGAIDFIGLNHYNTKSVKDLLGAFLERDLRDFTTDSGAEIVCKCPMMPK</sequence>
<dbReference type="PANTHER" id="PTHR10353:SF36">
    <property type="entry name" value="LP05116P"/>
    <property type="match status" value="1"/>
</dbReference>
<comment type="caution">
    <text evidence="5">The sequence shown here is derived from an EMBL/GenBank/DDBJ whole genome shotgun (WGS) entry which is preliminary data.</text>
</comment>
<evidence type="ECO:0000313" key="6">
    <source>
        <dbReference type="Proteomes" id="UP000823775"/>
    </source>
</evidence>
<dbReference type="EMBL" id="JACEIK010001293">
    <property type="protein sequence ID" value="MCD7468042.1"/>
    <property type="molecule type" value="Genomic_DNA"/>
</dbReference>